<reference evidence="1" key="1">
    <citation type="journal article" date="2017" name="Science">
        <title>Giant viruses with an expanded complement of translation system components.</title>
        <authorList>
            <person name="Schulz F."/>
            <person name="Yutin N."/>
            <person name="Ivanova N.N."/>
            <person name="Ortega D.R."/>
            <person name="Lee T.K."/>
            <person name="Vierheilig J."/>
            <person name="Daims H."/>
            <person name="Horn M."/>
            <person name="Wagner M."/>
            <person name="Jensen G.J."/>
            <person name="Kyrpides N.C."/>
            <person name="Koonin E.V."/>
            <person name="Woyke T."/>
        </authorList>
    </citation>
    <scope>NUCLEOTIDE SEQUENCE</scope>
    <source>
        <strain evidence="1">HKV1</strain>
    </source>
</reference>
<protein>
    <submittedName>
        <fullName evidence="1">Uncharacterized protein</fullName>
    </submittedName>
</protein>
<name>A0A1V0SFF1_9VIRU</name>
<evidence type="ECO:0000313" key="1">
    <source>
        <dbReference type="EMBL" id="ARF10433.1"/>
    </source>
</evidence>
<proteinExistence type="predicted"/>
<gene>
    <name evidence="1" type="ORF">Hokovirus_1_312</name>
</gene>
<dbReference type="EMBL" id="KY684103">
    <property type="protein sequence ID" value="ARF10433.1"/>
    <property type="molecule type" value="Genomic_DNA"/>
</dbReference>
<accession>A0A1V0SFF1</accession>
<organism evidence="1">
    <name type="scientific">Hokovirus HKV1</name>
    <dbReference type="NCBI Taxonomy" id="1977638"/>
    <lineage>
        <taxon>Viruses</taxon>
        <taxon>Varidnaviria</taxon>
        <taxon>Bamfordvirae</taxon>
        <taxon>Nucleocytoviricota</taxon>
        <taxon>Megaviricetes</taxon>
        <taxon>Imitervirales</taxon>
        <taxon>Mimiviridae</taxon>
        <taxon>Klosneuvirinae</taxon>
        <taxon>Hokovirus</taxon>
    </lineage>
</organism>
<sequence length="212" mass="25789">MNILYLNYKGVFIDLDNNEYVNFSEIPEDYDLLIINIEYNPNYEKDKYTSFVDTSLEKFYQDFRVYSDNRFYELGIICHHLIYKNTKTNYNIAEFYEREVCYYDFRWILNYYDTTIKQNTDLIEIEFYNNDLNYIVDSDDKKKTKYFTSMLPCIVITEDCIGQNSLCNVIKLKEFSFLFRKYYCGKYYTGDNLMTIYLLNNFGVYTKRAIKK</sequence>